<dbReference type="Proteomes" id="UP000800200">
    <property type="component" value="Unassembled WGS sequence"/>
</dbReference>
<proteinExistence type="predicted"/>
<evidence type="ECO:0000313" key="2">
    <source>
        <dbReference type="Proteomes" id="UP000800200"/>
    </source>
</evidence>
<protein>
    <submittedName>
        <fullName evidence="1">Uncharacterized protein</fullName>
    </submittedName>
</protein>
<organism evidence="1 2">
    <name type="scientific">Zopfia rhizophila CBS 207.26</name>
    <dbReference type="NCBI Taxonomy" id="1314779"/>
    <lineage>
        <taxon>Eukaryota</taxon>
        <taxon>Fungi</taxon>
        <taxon>Dikarya</taxon>
        <taxon>Ascomycota</taxon>
        <taxon>Pezizomycotina</taxon>
        <taxon>Dothideomycetes</taxon>
        <taxon>Dothideomycetes incertae sedis</taxon>
        <taxon>Zopfiaceae</taxon>
        <taxon>Zopfia</taxon>
    </lineage>
</organism>
<reference evidence="1" key="1">
    <citation type="journal article" date="2020" name="Stud. Mycol.">
        <title>101 Dothideomycetes genomes: a test case for predicting lifestyles and emergence of pathogens.</title>
        <authorList>
            <person name="Haridas S."/>
            <person name="Albert R."/>
            <person name="Binder M."/>
            <person name="Bloem J."/>
            <person name="Labutti K."/>
            <person name="Salamov A."/>
            <person name="Andreopoulos B."/>
            <person name="Baker S."/>
            <person name="Barry K."/>
            <person name="Bills G."/>
            <person name="Bluhm B."/>
            <person name="Cannon C."/>
            <person name="Castanera R."/>
            <person name="Culley D."/>
            <person name="Daum C."/>
            <person name="Ezra D."/>
            <person name="Gonzalez J."/>
            <person name="Henrissat B."/>
            <person name="Kuo A."/>
            <person name="Liang C."/>
            <person name="Lipzen A."/>
            <person name="Lutzoni F."/>
            <person name="Magnuson J."/>
            <person name="Mondo S."/>
            <person name="Nolan M."/>
            <person name="Ohm R."/>
            <person name="Pangilinan J."/>
            <person name="Park H.-J."/>
            <person name="Ramirez L."/>
            <person name="Alfaro M."/>
            <person name="Sun H."/>
            <person name="Tritt A."/>
            <person name="Yoshinaga Y."/>
            <person name="Zwiers L.-H."/>
            <person name="Turgeon B."/>
            <person name="Goodwin S."/>
            <person name="Spatafora J."/>
            <person name="Crous P."/>
            <person name="Grigoriev I."/>
        </authorList>
    </citation>
    <scope>NUCLEOTIDE SEQUENCE</scope>
    <source>
        <strain evidence="1">CBS 207.26</strain>
    </source>
</reference>
<keyword evidence="2" id="KW-1185">Reference proteome</keyword>
<evidence type="ECO:0000313" key="1">
    <source>
        <dbReference type="EMBL" id="KAF2187207.1"/>
    </source>
</evidence>
<accession>A0A6A6E5I7</accession>
<dbReference type="AlphaFoldDB" id="A0A6A6E5I7"/>
<dbReference type="EMBL" id="ML994628">
    <property type="protein sequence ID" value="KAF2187207.1"/>
    <property type="molecule type" value="Genomic_DNA"/>
</dbReference>
<gene>
    <name evidence="1" type="ORF">K469DRAFT_125641</name>
</gene>
<sequence length="180" mass="19497">MTFVFEATQNDPNADPLHEGENLVAYSSPSGKFLIEYDPRAELGIVGNGGRLAKLKIWAEDRLESVSMKSWTLLDCQILPDDPSVAAVGGDSELPSRKCVCDSDSCEIPSGYTTKTSIPTCVLIPMDKRHDSLRKCPFAHCLCQAVAVPPRTLITDGTTVLNCAYPTLPTVDQCPSNIPL</sequence>
<name>A0A6A6E5I7_9PEZI</name>